<dbReference type="Proteomes" id="UP000603865">
    <property type="component" value="Unassembled WGS sequence"/>
</dbReference>
<keyword evidence="2" id="KW-1185">Reference proteome</keyword>
<proteinExistence type="predicted"/>
<reference evidence="1" key="1">
    <citation type="journal article" date="2014" name="Int. J. Syst. Evol. Microbiol.">
        <title>Complete genome sequence of Corynebacterium casei LMG S-19264T (=DSM 44701T), isolated from a smear-ripened cheese.</title>
        <authorList>
            <consortium name="US DOE Joint Genome Institute (JGI-PGF)"/>
            <person name="Walter F."/>
            <person name="Albersmeier A."/>
            <person name="Kalinowski J."/>
            <person name="Ruckert C."/>
        </authorList>
    </citation>
    <scope>NUCLEOTIDE SEQUENCE</scope>
    <source>
        <strain evidence="1">JCM 31311</strain>
    </source>
</reference>
<dbReference type="EMBL" id="BMQL01000013">
    <property type="protein sequence ID" value="GGR11249.1"/>
    <property type="molecule type" value="Genomic_DNA"/>
</dbReference>
<evidence type="ECO:0000313" key="1">
    <source>
        <dbReference type="EMBL" id="GGR11249.1"/>
    </source>
</evidence>
<dbReference type="CDD" id="cd22316">
    <property type="entry name" value="BspD6I-like"/>
    <property type="match status" value="1"/>
</dbReference>
<gene>
    <name evidence="1" type="ORF">GCM10008957_24950</name>
</gene>
<organism evidence="1 2">
    <name type="scientific">Deinococcus ruber</name>
    <dbReference type="NCBI Taxonomy" id="1848197"/>
    <lineage>
        <taxon>Bacteria</taxon>
        <taxon>Thermotogati</taxon>
        <taxon>Deinococcota</taxon>
        <taxon>Deinococci</taxon>
        <taxon>Deinococcales</taxon>
        <taxon>Deinococcaceae</taxon>
        <taxon>Deinococcus</taxon>
    </lineage>
</organism>
<accession>A0A918CA58</accession>
<dbReference type="Gene3D" id="3.40.91.50">
    <property type="match status" value="1"/>
</dbReference>
<dbReference type="InterPro" id="IPR018573">
    <property type="entry name" value="Restrct_endonuc_II_AlwI"/>
</dbReference>
<evidence type="ECO:0000313" key="2">
    <source>
        <dbReference type="Proteomes" id="UP000603865"/>
    </source>
</evidence>
<comment type="caution">
    <text evidence="1">The sequence shown here is derived from an EMBL/GenBank/DDBJ whole genome shotgun (WGS) entry which is preliminary data.</text>
</comment>
<name>A0A918CA58_9DEIO</name>
<reference evidence="1" key="2">
    <citation type="submission" date="2020-09" db="EMBL/GenBank/DDBJ databases">
        <authorList>
            <person name="Sun Q."/>
            <person name="Ohkuma M."/>
        </authorList>
    </citation>
    <scope>NUCLEOTIDE SEQUENCE</scope>
    <source>
        <strain evidence="1">JCM 31311</strain>
    </source>
</reference>
<dbReference type="Pfam" id="PF09491">
    <property type="entry name" value="RE_AlwI"/>
    <property type="match status" value="1"/>
</dbReference>
<sequence length="567" mass="63537">MTRARSGAGRLTVWNIGNTTVRNPERLAPGLQVFADHMNGRTWDLDAQERLWAMLLKAGLIVSESENERASLGRKWFAAFKQLGFVHLDDLNAARLTAVGWEVLNHPELIDLIFLRQLLKYKLGSPVERTRTDGLEFRPFVVLLKLLHMAHVGGLGGLTRDELMIFVIPLMSEDQAELELAFEKIKIFRDAYSKQVGMVNKRAFAAAEFKRLAPATPSSTTFSDYTDSNMRYARMSELITIDSNGGRFKLSPARLAIAESILAALPPIVPDADYLDALHNPASPRLPLDDETTLDAQITQFEAEITALSSAPPTVSTANATVAALQSRERQLRSRVTELTEIKFYRNQRSFESLQQIKELLIMIKKRELPAGMSYAPAFMEWAMWRLMLAINTISNPISETRGFKIDDDIVPLGHAVGGAADCLFEYEDHLVAVEVTLSRGRRQTGMEGEPVRFHVADVMDTYPTKTVYGLFVAPQVDVNICDEFYSAAFRVDGKRLHRPAIVPLAIDDVIALIDAMIAQNFIITSDQMLRLLDELQALRKTTADGLEWKEQVTQVFNDRLTTLTAI</sequence>
<dbReference type="AlphaFoldDB" id="A0A918CA58"/>
<protein>
    <recommendedName>
        <fullName evidence="3">AlwI family type II restriction endonuclease</fullName>
    </recommendedName>
</protein>
<evidence type="ECO:0008006" key="3">
    <source>
        <dbReference type="Google" id="ProtNLM"/>
    </source>
</evidence>